<dbReference type="GO" id="GO:0003677">
    <property type="term" value="F:DNA binding"/>
    <property type="evidence" value="ECO:0007669"/>
    <property type="project" value="InterPro"/>
</dbReference>
<dbReference type="Pfam" id="PF17765">
    <property type="entry name" value="MLTR_LBD"/>
    <property type="match status" value="1"/>
</dbReference>
<dbReference type="AlphaFoldDB" id="A0AA41U1A7"/>
<sequence>MTIGMEREVAGPAAGSRPVIGAGIGPGTGRGAGIGTGTELEAGARRTRPSRARTAERRRMLGEFIRSRRERTTPEAVGLPPGPRRRTPGLRREEVAMLGGIGITWYTWLEQGRSVNVSAQVLLSVVRVLGMDDVERAHVFTLAELSDPEHLVLPPLVAPGIQVMLDQLDPLPAVVVGPRWEILAGNRAYRGMIGDYTQLPEPARNLMWLYFVDPEWQYLSEDWADTARKMVAKLRSATAADAGDPDREALLQRLRAASPVFRELWEHQDVQGMNGHLKTVRHREAGDLDVEVLHLLAGDQRGTRVTVYTPRDEETRARMARLLEIAPRSLAHLAHLAEPVRTVA</sequence>
<dbReference type="Gene3D" id="1.10.260.40">
    <property type="entry name" value="lambda repressor-like DNA-binding domains"/>
    <property type="match status" value="1"/>
</dbReference>
<dbReference type="SMART" id="SM00530">
    <property type="entry name" value="HTH_XRE"/>
    <property type="match status" value="1"/>
</dbReference>
<evidence type="ECO:0000313" key="3">
    <source>
        <dbReference type="EMBL" id="MCF2525944.1"/>
    </source>
</evidence>
<dbReference type="RefSeq" id="WP_235050014.1">
    <property type="nucleotide sequence ID" value="NZ_JAKFHA010000001.1"/>
</dbReference>
<feature type="region of interest" description="Disordered" evidence="1">
    <location>
        <begin position="1"/>
        <end position="53"/>
    </location>
</feature>
<dbReference type="PANTHER" id="PTHR35010">
    <property type="entry name" value="BLL4672 PROTEIN-RELATED"/>
    <property type="match status" value="1"/>
</dbReference>
<organism evidence="3 4">
    <name type="scientific">Yinghuangia soli</name>
    <dbReference type="NCBI Taxonomy" id="2908204"/>
    <lineage>
        <taxon>Bacteria</taxon>
        <taxon>Bacillati</taxon>
        <taxon>Actinomycetota</taxon>
        <taxon>Actinomycetes</taxon>
        <taxon>Kitasatosporales</taxon>
        <taxon>Streptomycetaceae</taxon>
        <taxon>Yinghuangia</taxon>
    </lineage>
</organism>
<dbReference type="EMBL" id="JAKFHA010000001">
    <property type="protein sequence ID" value="MCF2525944.1"/>
    <property type="molecule type" value="Genomic_DNA"/>
</dbReference>
<dbReference type="InterPro" id="IPR041413">
    <property type="entry name" value="MLTR_LBD"/>
</dbReference>
<name>A0AA41U1A7_9ACTN</name>
<evidence type="ECO:0000313" key="4">
    <source>
        <dbReference type="Proteomes" id="UP001165378"/>
    </source>
</evidence>
<dbReference type="Gene3D" id="3.30.450.180">
    <property type="match status" value="1"/>
</dbReference>
<evidence type="ECO:0000256" key="1">
    <source>
        <dbReference type="SAM" id="MobiDB-lite"/>
    </source>
</evidence>
<comment type="caution">
    <text evidence="3">The sequence shown here is derived from an EMBL/GenBank/DDBJ whole genome shotgun (WGS) entry which is preliminary data.</text>
</comment>
<proteinExistence type="predicted"/>
<feature type="region of interest" description="Disordered" evidence="1">
    <location>
        <begin position="69"/>
        <end position="88"/>
    </location>
</feature>
<keyword evidence="4" id="KW-1185">Reference proteome</keyword>
<dbReference type="InterPro" id="IPR010982">
    <property type="entry name" value="Lambda_DNA-bd_dom_sf"/>
</dbReference>
<evidence type="ECO:0000259" key="2">
    <source>
        <dbReference type="SMART" id="SM00530"/>
    </source>
</evidence>
<feature type="domain" description="HTH cro/C1-type" evidence="2">
    <location>
        <begin position="64"/>
        <end position="136"/>
    </location>
</feature>
<feature type="compositionally biased region" description="Gly residues" evidence="1">
    <location>
        <begin position="22"/>
        <end position="36"/>
    </location>
</feature>
<dbReference type="InterPro" id="IPR001387">
    <property type="entry name" value="Cro/C1-type_HTH"/>
</dbReference>
<gene>
    <name evidence="3" type="ORF">LZ495_01725</name>
</gene>
<dbReference type="Pfam" id="PF13560">
    <property type="entry name" value="HTH_31"/>
    <property type="match status" value="1"/>
</dbReference>
<accession>A0AA41U1A7</accession>
<dbReference type="SUPFAM" id="SSF47413">
    <property type="entry name" value="lambda repressor-like DNA-binding domains"/>
    <property type="match status" value="1"/>
</dbReference>
<reference evidence="3" key="1">
    <citation type="submission" date="2022-01" db="EMBL/GenBank/DDBJ databases">
        <title>Genome-Based Taxonomic Classification of the Phylum Actinobacteria.</title>
        <authorList>
            <person name="Gao Y."/>
        </authorList>
    </citation>
    <scope>NUCLEOTIDE SEQUENCE</scope>
    <source>
        <strain evidence="3">KLBMP 8922</strain>
    </source>
</reference>
<dbReference type="PANTHER" id="PTHR35010:SF2">
    <property type="entry name" value="BLL4672 PROTEIN"/>
    <property type="match status" value="1"/>
</dbReference>
<protein>
    <submittedName>
        <fullName evidence="3">Helix-turn-helix transcriptional regulator</fullName>
    </submittedName>
</protein>
<dbReference type="CDD" id="cd00093">
    <property type="entry name" value="HTH_XRE"/>
    <property type="match status" value="1"/>
</dbReference>
<dbReference type="Proteomes" id="UP001165378">
    <property type="component" value="Unassembled WGS sequence"/>
</dbReference>